<evidence type="ECO:0000313" key="1">
    <source>
        <dbReference type="EMBL" id="PSB20069.1"/>
    </source>
</evidence>
<dbReference type="Proteomes" id="UP000238634">
    <property type="component" value="Unassembled WGS sequence"/>
</dbReference>
<keyword evidence="1" id="KW-0255">Endonuclease</keyword>
<reference evidence="1 2" key="2">
    <citation type="submission" date="2018-03" db="EMBL/GenBank/DDBJ databases">
        <title>The ancient ancestry and fast evolution of plastids.</title>
        <authorList>
            <person name="Moore K.R."/>
            <person name="Magnabosco C."/>
            <person name="Momper L."/>
            <person name="Gold D.A."/>
            <person name="Bosak T."/>
            <person name="Fournier G.P."/>
        </authorList>
    </citation>
    <scope>NUCLEOTIDE SEQUENCE [LARGE SCALE GENOMIC DNA]</scope>
    <source>
        <strain evidence="1 2">ULC007</strain>
    </source>
</reference>
<keyword evidence="1" id="KW-0540">Nuclease</keyword>
<dbReference type="AlphaFoldDB" id="A0A2T1DHT5"/>
<reference evidence="1 2" key="1">
    <citation type="submission" date="2018-02" db="EMBL/GenBank/DDBJ databases">
        <authorList>
            <person name="Cohen D.B."/>
            <person name="Kent A.D."/>
        </authorList>
    </citation>
    <scope>NUCLEOTIDE SEQUENCE [LARGE SCALE GENOMIC DNA]</scope>
    <source>
        <strain evidence="1 2">ULC007</strain>
    </source>
</reference>
<name>A0A2T1DHT5_9CYAN</name>
<organism evidence="1 2">
    <name type="scientific">Phormidesmis priestleyi ULC007</name>
    <dbReference type="NCBI Taxonomy" id="1920490"/>
    <lineage>
        <taxon>Bacteria</taxon>
        <taxon>Bacillati</taxon>
        <taxon>Cyanobacteriota</taxon>
        <taxon>Cyanophyceae</taxon>
        <taxon>Leptolyngbyales</taxon>
        <taxon>Leptolyngbyaceae</taxon>
        <taxon>Phormidesmis</taxon>
    </lineage>
</organism>
<dbReference type="RefSeq" id="WP_073070913.1">
    <property type="nucleotide sequence ID" value="NZ_MPPI01000009.1"/>
</dbReference>
<gene>
    <name evidence="1" type="ORF">C7B65_08405</name>
</gene>
<dbReference type="GO" id="GO:0004519">
    <property type="term" value="F:endonuclease activity"/>
    <property type="evidence" value="ECO:0007669"/>
    <property type="project" value="UniProtKB-KW"/>
</dbReference>
<comment type="caution">
    <text evidence="1">The sequence shown here is derived from an EMBL/GenBank/DDBJ whole genome shotgun (WGS) entry which is preliminary data.</text>
</comment>
<keyword evidence="2" id="KW-1185">Reference proteome</keyword>
<accession>A0A2T1DHT5</accession>
<dbReference type="EMBL" id="PVWG01000007">
    <property type="protein sequence ID" value="PSB20069.1"/>
    <property type="molecule type" value="Genomic_DNA"/>
</dbReference>
<keyword evidence="1" id="KW-0378">Hydrolase</keyword>
<dbReference type="STRING" id="1920490.GCA_001895925_03828"/>
<evidence type="ECO:0000313" key="2">
    <source>
        <dbReference type="Proteomes" id="UP000238634"/>
    </source>
</evidence>
<proteinExistence type="predicted"/>
<protein>
    <submittedName>
        <fullName evidence="1">Restriction endonuclease subunit R</fullName>
    </submittedName>
</protein>
<sequence>MTQTIQAKNVTLRDLTLQFGLQLTEDGQFFREWQDDLPEVTDDQKQFLDKVRAGYLNLVRDPPLLEKTIQITILGPFLFLADFFLPPFQIKTEQSIEITAEDEGTIVRGQIDILLMREQFWVAVIESKRFSFSMEAGLAQLLAYMLANPHPNQPGFGLIVTGGTFVFIKLIKDTVSQYAVSREFAIRNPGNELYEVFRILKQISVVKEVY</sequence>
<dbReference type="OrthoDB" id="571432at2"/>